<reference evidence="1 2" key="1">
    <citation type="submission" date="2019-03" db="EMBL/GenBank/DDBJ databases">
        <title>Paraburkholderia sp. 4M-K11, isolated from subtropical forest soil.</title>
        <authorList>
            <person name="Gao Z.-H."/>
            <person name="Qiu L.-H."/>
        </authorList>
    </citation>
    <scope>NUCLEOTIDE SEQUENCE [LARGE SCALE GENOMIC DNA]</scope>
    <source>
        <strain evidence="1 2">4M-K11</strain>
    </source>
</reference>
<evidence type="ECO:0000313" key="1">
    <source>
        <dbReference type="EMBL" id="TDG24935.1"/>
    </source>
</evidence>
<dbReference type="AlphaFoldDB" id="A0A4R5MD70"/>
<protein>
    <submittedName>
        <fullName evidence="1">Uncharacterized protein</fullName>
    </submittedName>
</protein>
<dbReference type="Proteomes" id="UP000295722">
    <property type="component" value="Unassembled WGS sequence"/>
</dbReference>
<organism evidence="1 2">
    <name type="scientific">Paraburkholderia silviterrae</name>
    <dbReference type="NCBI Taxonomy" id="2528715"/>
    <lineage>
        <taxon>Bacteria</taxon>
        <taxon>Pseudomonadati</taxon>
        <taxon>Pseudomonadota</taxon>
        <taxon>Betaproteobacteria</taxon>
        <taxon>Burkholderiales</taxon>
        <taxon>Burkholderiaceae</taxon>
        <taxon>Paraburkholderia</taxon>
    </lineage>
</organism>
<gene>
    <name evidence="1" type="ORF">EYW47_08925</name>
</gene>
<dbReference type="EMBL" id="SMRP01000003">
    <property type="protein sequence ID" value="TDG24935.1"/>
    <property type="molecule type" value="Genomic_DNA"/>
</dbReference>
<proteinExistence type="predicted"/>
<accession>A0A4R5MD70</accession>
<sequence>MYSRDDLASLIEFEKTKRIGGVKLSGRAAEAMRAFGIGEKGGSTTGRKLNVSAVTLQADQATGARFVQLITSDPLMVYRLEISEAKALAKELADAAHAGERGAQ</sequence>
<evidence type="ECO:0000313" key="2">
    <source>
        <dbReference type="Proteomes" id="UP000295722"/>
    </source>
</evidence>
<comment type="caution">
    <text evidence="1">The sequence shown here is derived from an EMBL/GenBank/DDBJ whole genome shotgun (WGS) entry which is preliminary data.</text>
</comment>
<keyword evidence="2" id="KW-1185">Reference proteome</keyword>
<dbReference type="OrthoDB" id="9134296at2"/>
<name>A0A4R5MD70_9BURK</name>